<keyword evidence="4 10" id="KW-0812">Transmembrane</keyword>
<dbReference type="PANTHER" id="PTHR37461:SF1">
    <property type="entry name" value="ANTI-SIGMA-K FACTOR RSKA"/>
    <property type="match status" value="1"/>
</dbReference>
<keyword evidence="6 10" id="KW-0472">Membrane</keyword>
<evidence type="ECO:0000256" key="1">
    <source>
        <dbReference type="ARBA" id="ARBA00004167"/>
    </source>
</evidence>
<comment type="subcellular location">
    <subcellularLocation>
        <location evidence="2">Cell membrane</location>
    </subcellularLocation>
    <subcellularLocation>
        <location evidence="1">Membrane</location>
        <topology evidence="1">Single-pass membrane protein</topology>
    </subcellularLocation>
</comment>
<dbReference type="AlphaFoldDB" id="A0A6G8QF63"/>
<evidence type="ECO:0000313" key="13">
    <source>
        <dbReference type="EMBL" id="QIN85041.1"/>
    </source>
</evidence>
<keyword evidence="5 10" id="KW-1133">Transmembrane helix</keyword>
<evidence type="ECO:0000256" key="5">
    <source>
        <dbReference type="ARBA" id="ARBA00022989"/>
    </source>
</evidence>
<gene>
    <name evidence="13" type="ORF">GBA63_05415</name>
</gene>
<dbReference type="InterPro" id="IPR027383">
    <property type="entry name" value="Znf_put"/>
</dbReference>
<organism evidence="13 14">
    <name type="scientific">Rubrobacter tropicus</name>
    <dbReference type="NCBI Taxonomy" id="2653851"/>
    <lineage>
        <taxon>Bacteria</taxon>
        <taxon>Bacillati</taxon>
        <taxon>Actinomycetota</taxon>
        <taxon>Rubrobacteria</taxon>
        <taxon>Rubrobacterales</taxon>
        <taxon>Rubrobacteraceae</taxon>
        <taxon>Rubrobacter</taxon>
    </lineage>
</organism>
<evidence type="ECO:0000256" key="2">
    <source>
        <dbReference type="ARBA" id="ARBA00004236"/>
    </source>
</evidence>
<name>A0A6G8QF63_9ACTN</name>
<dbReference type="GO" id="GO:0006417">
    <property type="term" value="P:regulation of translation"/>
    <property type="evidence" value="ECO:0007669"/>
    <property type="project" value="TreeGrafter"/>
</dbReference>
<dbReference type="Proteomes" id="UP000501452">
    <property type="component" value="Chromosome"/>
</dbReference>
<feature type="transmembrane region" description="Helical" evidence="10">
    <location>
        <begin position="88"/>
        <end position="109"/>
    </location>
</feature>
<keyword evidence="14" id="KW-1185">Reference proteome</keyword>
<dbReference type="InterPro" id="IPR018764">
    <property type="entry name" value="RskA_C"/>
</dbReference>
<dbReference type="Gene3D" id="1.10.10.1320">
    <property type="entry name" value="Anti-sigma factor, zinc-finger domain"/>
    <property type="match status" value="1"/>
</dbReference>
<evidence type="ECO:0000259" key="11">
    <source>
        <dbReference type="Pfam" id="PF10099"/>
    </source>
</evidence>
<evidence type="ECO:0000256" key="10">
    <source>
        <dbReference type="SAM" id="Phobius"/>
    </source>
</evidence>
<evidence type="ECO:0000256" key="3">
    <source>
        <dbReference type="ARBA" id="ARBA00022475"/>
    </source>
</evidence>
<evidence type="ECO:0000313" key="14">
    <source>
        <dbReference type="Proteomes" id="UP000501452"/>
    </source>
</evidence>
<feature type="domain" description="Putative zinc-finger" evidence="12">
    <location>
        <begin position="7"/>
        <end position="37"/>
    </location>
</feature>
<evidence type="ECO:0000256" key="6">
    <source>
        <dbReference type="ARBA" id="ARBA00023136"/>
    </source>
</evidence>
<dbReference type="GO" id="GO:0016989">
    <property type="term" value="F:sigma factor antagonist activity"/>
    <property type="evidence" value="ECO:0007669"/>
    <property type="project" value="TreeGrafter"/>
</dbReference>
<dbReference type="Pfam" id="PF13490">
    <property type="entry name" value="zf-HC2"/>
    <property type="match status" value="1"/>
</dbReference>
<proteinExistence type="predicted"/>
<dbReference type="RefSeq" id="WP_166179844.1">
    <property type="nucleotide sequence ID" value="NZ_CP045119.1"/>
</dbReference>
<keyword evidence="3" id="KW-1003">Cell membrane</keyword>
<dbReference type="InterPro" id="IPR051474">
    <property type="entry name" value="Anti-sigma-K/W_factor"/>
</dbReference>
<evidence type="ECO:0000256" key="7">
    <source>
        <dbReference type="ARBA" id="ARBA00029829"/>
    </source>
</evidence>
<dbReference type="Pfam" id="PF10099">
    <property type="entry name" value="RskA_C"/>
    <property type="match status" value="1"/>
</dbReference>
<dbReference type="KEGG" id="rub:GBA63_05415"/>
<sequence>MSDHPQTRDLLGPYVMGDLSADEERAVEDHLENCAACGQEADSLRIVHESLAELAAVAETPPPRLKDRAVGGMSGPVSRPAARRIPSWLAVAAAALIVALGVAYGTSLFGSGEVAAATLEPTREAPGAGGEVEIVGGGENMEVRLEAWGLPPCEREEYYELWLVEGEERVSAGSFSVGESGDVEVTLNAPKFADSYPQVGITAEKDRDPNPGAAKMLGGKLRQS</sequence>
<dbReference type="InterPro" id="IPR041916">
    <property type="entry name" value="Anti_sigma_zinc_sf"/>
</dbReference>
<evidence type="ECO:0000256" key="4">
    <source>
        <dbReference type="ARBA" id="ARBA00022692"/>
    </source>
</evidence>
<accession>A0A6G8QF63</accession>
<dbReference type="EMBL" id="CP045119">
    <property type="protein sequence ID" value="QIN85041.1"/>
    <property type="molecule type" value="Genomic_DNA"/>
</dbReference>
<feature type="domain" description="Anti-sigma K factor RskA C-terminal" evidence="11">
    <location>
        <begin position="88"/>
        <end position="210"/>
    </location>
</feature>
<evidence type="ECO:0000259" key="12">
    <source>
        <dbReference type="Pfam" id="PF13490"/>
    </source>
</evidence>
<evidence type="ECO:0000256" key="8">
    <source>
        <dbReference type="ARBA" id="ARBA00030803"/>
    </source>
</evidence>
<dbReference type="GO" id="GO:0005886">
    <property type="term" value="C:plasma membrane"/>
    <property type="evidence" value="ECO:0007669"/>
    <property type="project" value="UniProtKB-SubCell"/>
</dbReference>
<evidence type="ECO:0000256" key="9">
    <source>
        <dbReference type="SAM" id="MobiDB-lite"/>
    </source>
</evidence>
<reference evidence="13 14" key="1">
    <citation type="submission" date="2019-10" db="EMBL/GenBank/DDBJ databases">
        <title>Rubrobacter sp nov SCSIO 52090 isolated from a deep-sea sediment in the South China Sea.</title>
        <authorList>
            <person name="Chen R.W."/>
        </authorList>
    </citation>
    <scope>NUCLEOTIDE SEQUENCE [LARGE SCALE GENOMIC DNA]</scope>
    <source>
        <strain evidence="13 14">SCSIO 52909</strain>
    </source>
</reference>
<dbReference type="PANTHER" id="PTHR37461">
    <property type="entry name" value="ANTI-SIGMA-K FACTOR RSKA"/>
    <property type="match status" value="1"/>
</dbReference>
<feature type="region of interest" description="Disordered" evidence="9">
    <location>
        <begin position="201"/>
        <end position="224"/>
    </location>
</feature>
<protein>
    <recommendedName>
        <fullName evidence="8">Regulator of SigK</fullName>
    </recommendedName>
    <alternativeName>
        <fullName evidence="7">Sigma-K anti-sigma factor RskA</fullName>
    </alternativeName>
</protein>